<accession>A0AAW2XQI6</accession>
<proteinExistence type="predicted"/>
<sequence>MGQLDKLQILTVHGVGLKVGVELGSLTSCSVRHWRCDGVDSLAASEAVGEGGDKQQPRARREHGKFSGGARRQWYERGK</sequence>
<dbReference type="EMBL" id="JACGWN010000003">
    <property type="protein sequence ID" value="KAL0455026.1"/>
    <property type="molecule type" value="Genomic_DNA"/>
</dbReference>
<protein>
    <submittedName>
        <fullName evidence="2">Uncharacterized protein</fullName>
    </submittedName>
</protein>
<name>A0AAW2XQI6_9LAMI</name>
<reference evidence="2" key="2">
    <citation type="journal article" date="2024" name="Plant">
        <title>Genomic evolution and insights into agronomic trait innovations of Sesamum species.</title>
        <authorList>
            <person name="Miao H."/>
            <person name="Wang L."/>
            <person name="Qu L."/>
            <person name="Liu H."/>
            <person name="Sun Y."/>
            <person name="Le M."/>
            <person name="Wang Q."/>
            <person name="Wei S."/>
            <person name="Zheng Y."/>
            <person name="Lin W."/>
            <person name="Duan Y."/>
            <person name="Cao H."/>
            <person name="Xiong S."/>
            <person name="Wang X."/>
            <person name="Wei L."/>
            <person name="Li C."/>
            <person name="Ma Q."/>
            <person name="Ju M."/>
            <person name="Zhao R."/>
            <person name="Li G."/>
            <person name="Mu C."/>
            <person name="Tian Q."/>
            <person name="Mei H."/>
            <person name="Zhang T."/>
            <person name="Gao T."/>
            <person name="Zhang H."/>
        </authorList>
    </citation>
    <scope>NUCLEOTIDE SEQUENCE</scope>
    <source>
        <strain evidence="2">KEN1</strain>
    </source>
</reference>
<comment type="caution">
    <text evidence="2">The sequence shown here is derived from an EMBL/GenBank/DDBJ whole genome shotgun (WGS) entry which is preliminary data.</text>
</comment>
<organism evidence="2">
    <name type="scientific">Sesamum latifolium</name>
    <dbReference type="NCBI Taxonomy" id="2727402"/>
    <lineage>
        <taxon>Eukaryota</taxon>
        <taxon>Viridiplantae</taxon>
        <taxon>Streptophyta</taxon>
        <taxon>Embryophyta</taxon>
        <taxon>Tracheophyta</taxon>
        <taxon>Spermatophyta</taxon>
        <taxon>Magnoliopsida</taxon>
        <taxon>eudicotyledons</taxon>
        <taxon>Gunneridae</taxon>
        <taxon>Pentapetalae</taxon>
        <taxon>asterids</taxon>
        <taxon>lamiids</taxon>
        <taxon>Lamiales</taxon>
        <taxon>Pedaliaceae</taxon>
        <taxon>Sesamum</taxon>
    </lineage>
</organism>
<gene>
    <name evidence="2" type="ORF">Slati_0841800</name>
</gene>
<evidence type="ECO:0000256" key="1">
    <source>
        <dbReference type="SAM" id="MobiDB-lite"/>
    </source>
</evidence>
<evidence type="ECO:0000313" key="2">
    <source>
        <dbReference type="EMBL" id="KAL0455026.1"/>
    </source>
</evidence>
<feature type="region of interest" description="Disordered" evidence="1">
    <location>
        <begin position="47"/>
        <end position="79"/>
    </location>
</feature>
<reference evidence="2" key="1">
    <citation type="submission" date="2020-06" db="EMBL/GenBank/DDBJ databases">
        <authorList>
            <person name="Li T."/>
            <person name="Hu X."/>
            <person name="Zhang T."/>
            <person name="Song X."/>
            <person name="Zhang H."/>
            <person name="Dai N."/>
            <person name="Sheng W."/>
            <person name="Hou X."/>
            <person name="Wei L."/>
        </authorList>
    </citation>
    <scope>NUCLEOTIDE SEQUENCE</scope>
    <source>
        <strain evidence="2">KEN1</strain>
        <tissue evidence="2">Leaf</tissue>
    </source>
</reference>
<dbReference type="AlphaFoldDB" id="A0AAW2XQI6"/>